<organism evidence="1 2">
    <name type="scientific">Edwardsiella phage pEt-SU</name>
    <dbReference type="NCBI Taxonomy" id="2562142"/>
    <lineage>
        <taxon>Viruses</taxon>
        <taxon>Duplodnaviria</taxon>
        <taxon>Heunggongvirae</taxon>
        <taxon>Uroviricota</taxon>
        <taxon>Caudoviricetes</taxon>
        <taxon>Chimalliviridae</taxon>
        <taxon>Petsuvirus</taxon>
        <taxon>Petsuvirus pEtSU</taxon>
    </lineage>
</organism>
<evidence type="ECO:0000313" key="2">
    <source>
        <dbReference type="Proteomes" id="UP000297195"/>
    </source>
</evidence>
<proteinExistence type="predicted"/>
<dbReference type="EMBL" id="MK689364">
    <property type="protein sequence ID" value="QBZ70625.1"/>
    <property type="molecule type" value="Genomic_DNA"/>
</dbReference>
<sequence>MSMDFDELTRMSNNPSRVIAKVFNDVESAFLAGGGTLNSGSHPFAYMVDLVVATGYGFISTLGDTEAKSFEKHARNIGDLSRNMSDEDWYGVYGDPSKTKIRFIISEETLKSVAIRFDEVDGNLNNTYRKLVIPPDTEFSVGGIQFLLENAVEIRVMDHGGYQVVYDSARQSPLNPLTTNTPDVEYMDIDRRSYMAIHLPVRQLSIKEYANRPSNIAVGLRETLQYEDNLYAVRAFITADGDTSRNEMAVVFNNDIYDPNQPTLVVDLKTDNSFEISIPSVYIQNGLGVGRVTVLVYTTKGEYYRDLTTLKSHYHKAEYYDYFNDRGALNQYEKPFATINDVLIDSIEPITGGRNASTFQEIKDMIIYGHRKRLIPVSNSDMSQFLLRNGYSSVKSIDFVTGRLYRVTKDLPLQEDKIYQDDSTTRFNSSIGTHVGSILTSLEEMIGTGWGIDNGSRMTLLQRSVFDITQQTPKLIARHDYDTLMASTNQGKIDTLANKTLVYNPFAYVFDTTRDRAVVRVYRVNKPDIKYQLFRAENTSLGLQVSIAQINTTADSEGYTITLVTKSSDNYKQLSDATVGLQLAFGIGSDRDSPVTMKGTLLGKQEDGERVWQFRMPSRFDISDINEIDLAGFNQFGRPQDTVRVGLTETANFIFTYGGGSGTLLSTSDLRIDQTLFNTTNIAIIETEYSMEFARPLESLYTRIRPMVGEAQYKKYTTDIPETYKEDVFKYENNQLVIVDGKAVLLHRKGDPMLDGNGKPIIRFFAGQTMYDDQNEPIPLEPRKMKYYFDFIAFDFNYMVSQDEYDTDYMNRIDDFFVDEVISQLDSYNAITLDETKLVFKPRSTMGFTRVIIDESVERYLKTDLSFSVIYTLTKEGLRNENLKDNLTSSSHTIINNLLRQDTVSVSEIITNLRANAGTDLIDVRVNALAGNNPVEIITNVDTTNGFSVRKVIDQTVDRYLSIKEDIEVQFRKHLPEQ</sequence>
<dbReference type="Proteomes" id="UP000297195">
    <property type="component" value="Segment"/>
</dbReference>
<reference evidence="1 2" key="1">
    <citation type="submission" date="2019-03" db="EMBL/GenBank/DDBJ databases">
        <authorList>
            <person name="Kim S.G."/>
            <person name="Park S.C."/>
        </authorList>
    </citation>
    <scope>NUCLEOTIDE SEQUENCE [LARGE SCALE GENOMIC DNA]</scope>
</reference>
<accession>A0A4D6DWD5</accession>
<name>A0A4D6DWD5_9CAUD</name>
<evidence type="ECO:0000313" key="1">
    <source>
        <dbReference type="EMBL" id="QBZ70625.1"/>
    </source>
</evidence>
<gene>
    <name evidence="1" type="ORF">pETSU_044</name>
</gene>
<keyword evidence="2" id="KW-1185">Reference proteome</keyword>
<protein>
    <submittedName>
        <fullName evidence="1">Putative virion structural protein</fullName>
    </submittedName>
</protein>